<keyword evidence="1" id="KW-0812">Transmembrane</keyword>
<evidence type="ECO:0000313" key="2">
    <source>
        <dbReference type="EMBL" id="WOQ70624.1"/>
    </source>
</evidence>
<evidence type="ECO:0000313" key="3">
    <source>
        <dbReference type="Proteomes" id="UP001329313"/>
    </source>
</evidence>
<proteinExistence type="predicted"/>
<evidence type="ECO:0000256" key="1">
    <source>
        <dbReference type="SAM" id="Phobius"/>
    </source>
</evidence>
<evidence type="ECO:0008006" key="4">
    <source>
        <dbReference type="Google" id="ProtNLM"/>
    </source>
</evidence>
<feature type="transmembrane region" description="Helical" evidence="1">
    <location>
        <begin position="24"/>
        <end position="44"/>
    </location>
</feature>
<keyword evidence="1" id="KW-0472">Membrane</keyword>
<dbReference type="Proteomes" id="UP001329313">
    <property type="component" value="Chromosome"/>
</dbReference>
<dbReference type="KEGG" id="mliy:RYJ27_05330"/>
<protein>
    <recommendedName>
        <fullName evidence="4">4-hydroxybenzoate polyprenyltransferase</fullName>
    </recommendedName>
</protein>
<name>A0AAU0MJ18_9MICO</name>
<dbReference type="AlphaFoldDB" id="A0AAU0MJ18"/>
<reference evidence="2 3" key="1">
    <citation type="submission" date="2023-10" db="EMBL/GenBank/DDBJ databases">
        <title>Y20.</title>
        <authorList>
            <person name="Zhang G."/>
            <person name="Ding Y."/>
        </authorList>
    </citation>
    <scope>NUCLEOTIDE SEQUENCE [LARGE SCALE GENOMIC DNA]</scope>
    <source>
        <strain evidence="2 3">Y20</strain>
    </source>
</reference>
<organism evidence="2 3">
    <name type="scientific">Microbacterium limosum</name>
    <dbReference type="NCBI Taxonomy" id="3079935"/>
    <lineage>
        <taxon>Bacteria</taxon>
        <taxon>Bacillati</taxon>
        <taxon>Actinomycetota</taxon>
        <taxon>Actinomycetes</taxon>
        <taxon>Micrococcales</taxon>
        <taxon>Microbacteriaceae</taxon>
        <taxon>Microbacterium</taxon>
    </lineage>
</organism>
<dbReference type="RefSeq" id="WP_330171704.1">
    <property type="nucleotide sequence ID" value="NZ_CP137080.1"/>
</dbReference>
<sequence>MTLATTLLAAAEEAHHGNVAMETIIFGIVAVAIFAALGLVTFSYRDVANRHAGKAQAFAESRSTDLDHRAGHGH</sequence>
<keyword evidence="1" id="KW-1133">Transmembrane helix</keyword>
<accession>A0AAU0MJ18</accession>
<keyword evidence="3" id="KW-1185">Reference proteome</keyword>
<dbReference type="EMBL" id="CP137080">
    <property type="protein sequence ID" value="WOQ70624.1"/>
    <property type="molecule type" value="Genomic_DNA"/>
</dbReference>
<gene>
    <name evidence="2" type="ORF">RYJ27_05330</name>
</gene>